<name>A0AAE0G6T2_9CHLO</name>
<dbReference type="Gene3D" id="1.25.40.10">
    <property type="entry name" value="Tetratricopeptide repeat domain"/>
    <property type="match status" value="1"/>
</dbReference>
<dbReference type="InterPro" id="IPR011990">
    <property type="entry name" value="TPR-like_helical_dom_sf"/>
</dbReference>
<evidence type="ECO:0000313" key="3">
    <source>
        <dbReference type="Proteomes" id="UP001190700"/>
    </source>
</evidence>
<evidence type="ECO:0000313" key="2">
    <source>
        <dbReference type="EMBL" id="KAK3272680.1"/>
    </source>
</evidence>
<evidence type="ECO:0000256" key="1">
    <source>
        <dbReference type="SAM" id="MobiDB-lite"/>
    </source>
</evidence>
<proteinExistence type="predicted"/>
<sequence>MGRGVPSFSETVRRRRNNILTRKHRYDTWENREWFDALFGRRYLTAPGSYSNFRSVQRYTLLEVLRDSLLDFDLPSAVHAVVAISATGGQLQAHVAHRAKDTDVSSITLRTENEGLLAGLELLLIAKGGAKRTDGTQQANVSLTQAVLHYRTLEYNSIRPLIDGVQLQHERAAFLLVLAKDPLRALAELADHPPPRFLSFPSNWGTHAHYRPFRDVFRGLLHHSLWATAVEPAKARKRKRESADTLALRDKGGTQEGHVDAASHRSPLFASATALHHPAEASDHKREALKNLQRAQQHFEGDPLLACCTAQLLLADGQPVAAHECLEALISQRPRDSDSYTLKAIFVQSNPASTAHAERKATVAGPAAAAAGSVEDAEVEELRQLGQLYLSALRLDPSNDFALRQVAQLNARDVVPADAFAGVLAEHLDICPASGQAWRSLAELLPTICHDQDQMEVLWSDRRPWWRRAHFSPLSGGQRCAELARQLQSSEGMCRAVLHKGICALYILGREAVSLVDAIQAALASAHRDELAAELAQISERVLSN</sequence>
<comment type="caution">
    <text evidence="2">The sequence shown here is derived from an EMBL/GenBank/DDBJ whole genome shotgun (WGS) entry which is preliminary data.</text>
</comment>
<dbReference type="InterPro" id="IPR039495">
    <property type="entry name" value="TAF1A"/>
</dbReference>
<accession>A0AAE0G6T2</accession>
<dbReference type="Pfam" id="PF14929">
    <property type="entry name" value="TAF1_subA"/>
    <property type="match status" value="1"/>
</dbReference>
<feature type="compositionally biased region" description="Basic and acidic residues" evidence="1">
    <location>
        <begin position="241"/>
        <end position="262"/>
    </location>
</feature>
<dbReference type="SUPFAM" id="SSF48452">
    <property type="entry name" value="TPR-like"/>
    <property type="match status" value="1"/>
</dbReference>
<dbReference type="GO" id="GO:0000120">
    <property type="term" value="C:RNA polymerase I transcription regulator complex"/>
    <property type="evidence" value="ECO:0007669"/>
    <property type="project" value="InterPro"/>
</dbReference>
<keyword evidence="3" id="KW-1185">Reference proteome</keyword>
<gene>
    <name evidence="2" type="ORF">CYMTET_19033</name>
</gene>
<dbReference type="EMBL" id="LGRX02008838">
    <property type="protein sequence ID" value="KAK3272680.1"/>
    <property type="molecule type" value="Genomic_DNA"/>
</dbReference>
<dbReference type="AlphaFoldDB" id="A0AAE0G6T2"/>
<organism evidence="2 3">
    <name type="scientific">Cymbomonas tetramitiformis</name>
    <dbReference type="NCBI Taxonomy" id="36881"/>
    <lineage>
        <taxon>Eukaryota</taxon>
        <taxon>Viridiplantae</taxon>
        <taxon>Chlorophyta</taxon>
        <taxon>Pyramimonadophyceae</taxon>
        <taxon>Pyramimonadales</taxon>
        <taxon>Pyramimonadaceae</taxon>
        <taxon>Cymbomonas</taxon>
    </lineage>
</organism>
<reference evidence="2 3" key="1">
    <citation type="journal article" date="2015" name="Genome Biol. Evol.">
        <title>Comparative Genomics of a Bacterivorous Green Alga Reveals Evolutionary Causalities and Consequences of Phago-Mixotrophic Mode of Nutrition.</title>
        <authorList>
            <person name="Burns J.A."/>
            <person name="Paasch A."/>
            <person name="Narechania A."/>
            <person name="Kim E."/>
        </authorList>
    </citation>
    <scope>NUCLEOTIDE SEQUENCE [LARGE SCALE GENOMIC DNA]</scope>
    <source>
        <strain evidence="2 3">PLY_AMNH</strain>
    </source>
</reference>
<dbReference type="GO" id="GO:0006360">
    <property type="term" value="P:transcription by RNA polymerase I"/>
    <property type="evidence" value="ECO:0007669"/>
    <property type="project" value="InterPro"/>
</dbReference>
<feature type="region of interest" description="Disordered" evidence="1">
    <location>
        <begin position="234"/>
        <end position="262"/>
    </location>
</feature>
<protein>
    <submittedName>
        <fullName evidence="2">Uncharacterized protein</fullName>
    </submittedName>
</protein>
<dbReference type="Proteomes" id="UP001190700">
    <property type="component" value="Unassembled WGS sequence"/>
</dbReference>